<reference evidence="1" key="1">
    <citation type="submission" date="2014-11" db="EMBL/GenBank/DDBJ databases">
        <authorList>
            <person name="Amaro Gonzalez C."/>
        </authorList>
    </citation>
    <scope>NUCLEOTIDE SEQUENCE</scope>
</reference>
<name>A0A0E9STR5_ANGAN</name>
<accession>A0A0E9STR5</accession>
<dbReference type="EMBL" id="GBXM01064537">
    <property type="protein sequence ID" value="JAH44040.1"/>
    <property type="molecule type" value="Transcribed_RNA"/>
</dbReference>
<protein>
    <submittedName>
        <fullName evidence="1">Uncharacterized protein</fullName>
    </submittedName>
</protein>
<proteinExistence type="predicted"/>
<dbReference type="AlphaFoldDB" id="A0A0E9STR5"/>
<evidence type="ECO:0000313" key="1">
    <source>
        <dbReference type="EMBL" id="JAH44040.1"/>
    </source>
</evidence>
<sequence length="20" mass="2294">MVNCIVVVLNSSRKKKIKSF</sequence>
<organism evidence="1">
    <name type="scientific">Anguilla anguilla</name>
    <name type="common">European freshwater eel</name>
    <name type="synonym">Muraena anguilla</name>
    <dbReference type="NCBI Taxonomy" id="7936"/>
    <lineage>
        <taxon>Eukaryota</taxon>
        <taxon>Metazoa</taxon>
        <taxon>Chordata</taxon>
        <taxon>Craniata</taxon>
        <taxon>Vertebrata</taxon>
        <taxon>Euteleostomi</taxon>
        <taxon>Actinopterygii</taxon>
        <taxon>Neopterygii</taxon>
        <taxon>Teleostei</taxon>
        <taxon>Anguilliformes</taxon>
        <taxon>Anguillidae</taxon>
        <taxon>Anguilla</taxon>
    </lineage>
</organism>
<reference evidence="1" key="2">
    <citation type="journal article" date="2015" name="Fish Shellfish Immunol.">
        <title>Early steps in the European eel (Anguilla anguilla)-Vibrio vulnificus interaction in the gills: Role of the RtxA13 toxin.</title>
        <authorList>
            <person name="Callol A."/>
            <person name="Pajuelo D."/>
            <person name="Ebbesson L."/>
            <person name="Teles M."/>
            <person name="MacKenzie S."/>
            <person name="Amaro C."/>
        </authorList>
    </citation>
    <scope>NUCLEOTIDE SEQUENCE</scope>
</reference>